<dbReference type="InterPro" id="IPR022460">
    <property type="entry name" value="Flavoprotein_PP4765"/>
</dbReference>
<dbReference type="PANTHER" id="PTHR42887">
    <property type="entry name" value="OS12G0638800 PROTEIN"/>
    <property type="match status" value="1"/>
</dbReference>
<dbReference type="RefSeq" id="WP_043142112.1">
    <property type="nucleotide sequence ID" value="NZ_JSUQ01000010.1"/>
</dbReference>
<dbReference type="InterPro" id="IPR023166">
    <property type="entry name" value="BaiN-like_dom_sf"/>
</dbReference>
<dbReference type="Pfam" id="PF03486">
    <property type="entry name" value="HI0933_like"/>
    <property type="match status" value="1"/>
</dbReference>
<dbReference type="SUPFAM" id="SSF51905">
    <property type="entry name" value="FAD/NAD(P)-binding domain"/>
    <property type="match status" value="1"/>
</dbReference>
<dbReference type="InterPro" id="IPR036188">
    <property type="entry name" value="FAD/NAD-bd_sf"/>
</dbReference>
<keyword evidence="3" id="KW-0274">FAD</keyword>
<organism evidence="6 7">
    <name type="scientific">Mameliella alba</name>
    <dbReference type="NCBI Taxonomy" id="561184"/>
    <lineage>
        <taxon>Bacteria</taxon>
        <taxon>Pseudomonadati</taxon>
        <taxon>Pseudomonadota</taxon>
        <taxon>Alphaproteobacteria</taxon>
        <taxon>Rhodobacterales</taxon>
        <taxon>Roseobacteraceae</taxon>
        <taxon>Mameliella</taxon>
    </lineage>
</organism>
<evidence type="ECO:0000256" key="1">
    <source>
        <dbReference type="ARBA" id="ARBA00001974"/>
    </source>
</evidence>
<dbReference type="Gene3D" id="1.10.8.260">
    <property type="entry name" value="HI0933 insert domain-like"/>
    <property type="match status" value="1"/>
</dbReference>
<dbReference type="NCBIfam" id="TIGR03862">
    <property type="entry name" value="flavo_PP4765"/>
    <property type="match status" value="1"/>
</dbReference>
<evidence type="ECO:0000256" key="2">
    <source>
        <dbReference type="ARBA" id="ARBA00022630"/>
    </source>
</evidence>
<dbReference type="EMBL" id="JSUQ01000010">
    <property type="protein sequence ID" value="KHQ52602.1"/>
    <property type="molecule type" value="Genomic_DNA"/>
</dbReference>
<evidence type="ECO:0000256" key="3">
    <source>
        <dbReference type="ARBA" id="ARBA00022827"/>
    </source>
</evidence>
<dbReference type="InterPro" id="IPR055178">
    <property type="entry name" value="RsdA/BaiN/AoA(So)-like_dom"/>
</dbReference>
<feature type="domain" description="RsdA/BaiN/AoA(So)-like insert" evidence="5">
    <location>
        <begin position="192"/>
        <end position="334"/>
    </location>
</feature>
<dbReference type="STRING" id="561184.SAMN05216376_108212"/>
<dbReference type="InterPro" id="IPR057661">
    <property type="entry name" value="RsdA/BaiN/AoA(So)_Rossmann"/>
</dbReference>
<comment type="caution">
    <text evidence="6">The sequence shown here is derived from an EMBL/GenBank/DDBJ whole genome shotgun (WGS) entry which is preliminary data.</text>
</comment>
<keyword evidence="2" id="KW-0285">Flavoprotein</keyword>
<dbReference type="AlphaFoldDB" id="A0A0B3RWX6"/>
<dbReference type="NCBIfam" id="TIGR00275">
    <property type="entry name" value="aminoacetone oxidase family FAD-binding enzyme"/>
    <property type="match status" value="1"/>
</dbReference>
<keyword evidence="7" id="KW-1185">Reference proteome</keyword>
<evidence type="ECO:0000259" key="4">
    <source>
        <dbReference type="Pfam" id="PF03486"/>
    </source>
</evidence>
<evidence type="ECO:0000313" key="6">
    <source>
        <dbReference type="EMBL" id="KHQ52602.1"/>
    </source>
</evidence>
<proteinExistence type="predicted"/>
<accession>A0A0B3RWX6</accession>
<dbReference type="InterPro" id="IPR004792">
    <property type="entry name" value="BaiN-like"/>
</dbReference>
<gene>
    <name evidence="6" type="ORF">OA50_02635</name>
</gene>
<dbReference type="PANTHER" id="PTHR42887:SF1">
    <property type="entry name" value="BLR3961 PROTEIN"/>
    <property type="match status" value="1"/>
</dbReference>
<dbReference type="Pfam" id="PF22780">
    <property type="entry name" value="HI0933_like_1st"/>
    <property type="match status" value="1"/>
</dbReference>
<dbReference type="Gene3D" id="2.40.30.10">
    <property type="entry name" value="Translation factors"/>
    <property type="match status" value="1"/>
</dbReference>
<evidence type="ECO:0000313" key="7">
    <source>
        <dbReference type="Proteomes" id="UP000030960"/>
    </source>
</evidence>
<dbReference type="Proteomes" id="UP000030960">
    <property type="component" value="Unassembled WGS sequence"/>
</dbReference>
<name>A0A0B3RWX6_9RHOB</name>
<sequence length="402" mass="42532">MTGQALVIGGGPAGLMAADALLSAGRSVTLVEAKPSLARKLLMAGKSGLNLTRMEEPGRFLAAYGAAAPHLAPMIGAFGPGEVAAWAEGLGQKTFTGSTLRLFPEVMKASPLLRAWLARLDALGLEVRTRWRWMGWDKDGGLCFDTPEGPRTEYPDITVLALGGASWARLGSDGVWAGHFRHAGLPVTPFAPSNVGLAVGWSDHMKRHFGEPLKNITLTAGDMTSRGEVVISARGLEGGGIYPLTPVLRTGHTLQIDLKPDMDLASLTARLSRPRGKQSRANALRKALGLTAAAQALLMEYARPLPDDPQALARIVKSLVLQGATPRPMDEAISTAGGVPFAALDNGLMLRDLPGTFCAGEMLDWEAPTGGYLLTGCLATGLWAGRHAADWLAAQPVRNRDR</sequence>
<feature type="domain" description="RsdA/BaiN/AoA(So)-like Rossmann fold-like" evidence="4">
    <location>
        <begin position="5"/>
        <end position="386"/>
    </location>
</feature>
<reference evidence="6 7" key="1">
    <citation type="submission" date="2014-10" db="EMBL/GenBank/DDBJ databases">
        <title>Genome sequence of Ponticoccus sp. strain UMTAT08 isolated from clonal culture of toxic dinoflagellate Alexandrium tamiyavanichii.</title>
        <authorList>
            <person name="Gan H.Y."/>
            <person name="Muhd D.-D."/>
            <person name="Mohd Noor M.E."/>
            <person name="Yeong Y.S."/>
            <person name="Usup G."/>
        </authorList>
    </citation>
    <scope>NUCLEOTIDE SEQUENCE [LARGE SCALE GENOMIC DNA]</scope>
    <source>
        <strain evidence="6 7">UMTAT08</strain>
    </source>
</reference>
<dbReference type="SUPFAM" id="SSF160996">
    <property type="entry name" value="HI0933 insert domain-like"/>
    <property type="match status" value="1"/>
</dbReference>
<dbReference type="PATRIC" id="fig|1515334.3.peg.2653"/>
<dbReference type="Gene3D" id="3.50.50.60">
    <property type="entry name" value="FAD/NAD(P)-binding domain"/>
    <property type="match status" value="1"/>
</dbReference>
<comment type="cofactor">
    <cofactor evidence="1">
        <name>FAD</name>
        <dbReference type="ChEBI" id="CHEBI:57692"/>
    </cofactor>
</comment>
<protein>
    <recommendedName>
        <fullName evidence="8">NAD(FAD)-utilizing dehydrogenase</fullName>
    </recommendedName>
</protein>
<evidence type="ECO:0008006" key="8">
    <source>
        <dbReference type="Google" id="ProtNLM"/>
    </source>
</evidence>
<evidence type="ECO:0000259" key="5">
    <source>
        <dbReference type="Pfam" id="PF22780"/>
    </source>
</evidence>